<dbReference type="Proteomes" id="UP000053690">
    <property type="component" value="Unassembled WGS sequence"/>
</dbReference>
<name>A0A0X3U6E3_9RHOB</name>
<dbReference type="STRING" id="1685378.AVO44_04645"/>
<sequence>MKTLECNYQRKVDLPDLKAALSEGCCDHCGVTAVELAQQGEILEICGQEYCFDYETGEATETPVALCPACHAANHLDANQRHNPCHISARRSRENLE</sequence>
<evidence type="ECO:0000313" key="1">
    <source>
        <dbReference type="EMBL" id="KUJ81160.1"/>
    </source>
</evidence>
<organism evidence="1 2">
    <name type="scientific">Ruegeria profundi</name>
    <dbReference type="NCBI Taxonomy" id="1685378"/>
    <lineage>
        <taxon>Bacteria</taxon>
        <taxon>Pseudomonadati</taxon>
        <taxon>Pseudomonadota</taxon>
        <taxon>Alphaproteobacteria</taxon>
        <taxon>Rhodobacterales</taxon>
        <taxon>Roseobacteraceae</taxon>
        <taxon>Ruegeria</taxon>
    </lineage>
</organism>
<dbReference type="RefSeq" id="WP_068333281.1">
    <property type="nucleotide sequence ID" value="NZ_LQBP01000002.1"/>
</dbReference>
<dbReference type="OrthoDB" id="7865997at2"/>
<keyword evidence="2" id="KW-1185">Reference proteome</keyword>
<evidence type="ECO:0000313" key="2">
    <source>
        <dbReference type="Proteomes" id="UP000053690"/>
    </source>
</evidence>
<reference evidence="2" key="1">
    <citation type="submission" date="2015-12" db="EMBL/GenBank/DDBJ databases">
        <authorList>
            <person name="Zhang G."/>
            <person name="Stingl U."/>
        </authorList>
    </citation>
    <scope>NUCLEOTIDE SEQUENCE [LARGE SCALE GENOMIC DNA]</scope>
    <source>
        <strain evidence="2">ZGT108</strain>
    </source>
</reference>
<proteinExistence type="predicted"/>
<dbReference type="EMBL" id="LQBP01000002">
    <property type="protein sequence ID" value="KUJ81160.1"/>
    <property type="molecule type" value="Genomic_DNA"/>
</dbReference>
<gene>
    <name evidence="1" type="ORF">AVO44_04645</name>
</gene>
<dbReference type="AlphaFoldDB" id="A0A0X3U6E3"/>
<protein>
    <submittedName>
        <fullName evidence="1">Uncharacterized protein</fullName>
    </submittedName>
</protein>
<comment type="caution">
    <text evidence="1">The sequence shown here is derived from an EMBL/GenBank/DDBJ whole genome shotgun (WGS) entry which is preliminary data.</text>
</comment>
<accession>A0A0X3U6E3</accession>